<evidence type="ECO:0000313" key="2">
    <source>
        <dbReference type="EMBL" id="MBB6145924.1"/>
    </source>
</evidence>
<name>A0A841K6M4_9BACT</name>
<gene>
    <name evidence="2" type="ORF">HNQ77_003894</name>
</gene>
<keyword evidence="1" id="KW-0732">Signal</keyword>
<accession>A0A841K6M4</accession>
<organism evidence="2 3">
    <name type="scientific">Silvibacterium bohemicum</name>
    <dbReference type="NCBI Taxonomy" id="1577686"/>
    <lineage>
        <taxon>Bacteria</taxon>
        <taxon>Pseudomonadati</taxon>
        <taxon>Acidobacteriota</taxon>
        <taxon>Terriglobia</taxon>
        <taxon>Terriglobales</taxon>
        <taxon>Acidobacteriaceae</taxon>
        <taxon>Silvibacterium</taxon>
    </lineage>
</organism>
<evidence type="ECO:0000256" key="1">
    <source>
        <dbReference type="SAM" id="SignalP"/>
    </source>
</evidence>
<proteinExistence type="predicted"/>
<evidence type="ECO:0000313" key="3">
    <source>
        <dbReference type="Proteomes" id="UP000538666"/>
    </source>
</evidence>
<feature type="signal peptide" evidence="1">
    <location>
        <begin position="1"/>
        <end position="23"/>
    </location>
</feature>
<dbReference type="AlphaFoldDB" id="A0A841K6M4"/>
<keyword evidence="3" id="KW-1185">Reference proteome</keyword>
<sequence length="153" mass="16220">MPDRTLKMLAAISLSLLASGLYAQTSPLAITLRAVHSENNNEKKIEATLTSTQIVHFPCSGVSMLKVSVYGPDGTVARDTAKGAARKTAQSTSPSHSTICISDTMEPGQSVKESIDVGELYEMNIPGTYIVQLKFDIPGGPPISSNKLSVVVK</sequence>
<protein>
    <submittedName>
        <fullName evidence="2">Uncharacterized protein</fullName>
    </submittedName>
</protein>
<dbReference type="RefSeq" id="WP_050060927.1">
    <property type="nucleotide sequence ID" value="NZ_JACHEK010000008.1"/>
</dbReference>
<comment type="caution">
    <text evidence="2">The sequence shown here is derived from an EMBL/GenBank/DDBJ whole genome shotgun (WGS) entry which is preliminary data.</text>
</comment>
<dbReference type="EMBL" id="JACHEK010000008">
    <property type="protein sequence ID" value="MBB6145924.1"/>
    <property type="molecule type" value="Genomic_DNA"/>
</dbReference>
<feature type="chain" id="PRO_5032695210" evidence="1">
    <location>
        <begin position="24"/>
        <end position="153"/>
    </location>
</feature>
<reference evidence="2 3" key="1">
    <citation type="submission" date="2020-08" db="EMBL/GenBank/DDBJ databases">
        <title>Genomic Encyclopedia of Type Strains, Phase IV (KMG-IV): sequencing the most valuable type-strain genomes for metagenomic binning, comparative biology and taxonomic classification.</title>
        <authorList>
            <person name="Goeker M."/>
        </authorList>
    </citation>
    <scope>NUCLEOTIDE SEQUENCE [LARGE SCALE GENOMIC DNA]</scope>
    <source>
        <strain evidence="2 3">DSM 103733</strain>
    </source>
</reference>
<dbReference type="Proteomes" id="UP000538666">
    <property type="component" value="Unassembled WGS sequence"/>
</dbReference>